<sequence>MRTRFVRRTSRLLLVCTLLGAGALPTLAHAWQPEKNVEIVVAGGPGGGTDQLGRLIQSIITTHKLLDVNTIVLNKGGGNGAEAFLDLKMAKGDAEKLVIGTNNIYLLPLVSRLGYQWQELTPVAALAEDDFILWSYKGAPWKDAKGFYDAVKADPSKLRMGGSQSKDVDQTLTLLLNQSTGAKLTYIPFKSGSEAATQLAGKHIAANLNNPAESISQWRGDQVEPLCVFSQQRMQYTAKVAGDKAWVDIPTCHEQGLGIDQYRFPRTVFMPGQVSAEQRAFYVELMRKVTQTPEFKAYVAQNALVPTFLEGEPLNAYIEQDTARVTPVFKDAGWLRN</sequence>
<name>A0A3G7TJV1_9PSED</name>
<evidence type="ECO:0000313" key="3">
    <source>
        <dbReference type="EMBL" id="AZE47387.1"/>
    </source>
</evidence>
<reference evidence="3 4" key="1">
    <citation type="submission" date="2018-03" db="EMBL/GenBank/DDBJ databases">
        <title>Diversity of phytobeneficial traits revealed by whole-genome analysis of worldwide-isolated phenazine-producing Pseudomonas spp.</title>
        <authorList>
            <person name="Biessy A."/>
            <person name="Novinscak A."/>
            <person name="Blom J."/>
            <person name="Leger G."/>
            <person name="Thomashow L.S."/>
            <person name="Cazorla F.M."/>
            <person name="Josic D."/>
            <person name="Filion M."/>
        </authorList>
    </citation>
    <scope>NUCLEOTIDE SEQUENCE [LARGE SCALE GENOMIC DNA]</scope>
    <source>
        <strain evidence="3 4">B25</strain>
    </source>
</reference>
<dbReference type="PANTHER" id="PTHR42928:SF1">
    <property type="entry name" value="BLR4371 PROTEIN"/>
    <property type="match status" value="1"/>
</dbReference>
<evidence type="ECO:0000256" key="1">
    <source>
        <dbReference type="ARBA" id="ARBA00006987"/>
    </source>
</evidence>
<dbReference type="InterPro" id="IPR005064">
    <property type="entry name" value="BUG"/>
</dbReference>
<dbReference type="Gene3D" id="3.40.190.10">
    <property type="entry name" value="Periplasmic binding protein-like II"/>
    <property type="match status" value="1"/>
</dbReference>
<feature type="chain" id="PRO_5018095622" evidence="2">
    <location>
        <begin position="31"/>
        <end position="337"/>
    </location>
</feature>
<dbReference type="Proteomes" id="UP000268048">
    <property type="component" value="Chromosome"/>
</dbReference>
<dbReference type="RefSeq" id="WP_124319690.1">
    <property type="nucleotide sequence ID" value="NZ_CP027753.1"/>
</dbReference>
<comment type="similarity">
    <text evidence="1">Belongs to the UPF0065 (bug) family.</text>
</comment>
<feature type="signal peptide" evidence="2">
    <location>
        <begin position="1"/>
        <end position="30"/>
    </location>
</feature>
<dbReference type="InterPro" id="IPR042100">
    <property type="entry name" value="Bug_dom1"/>
</dbReference>
<dbReference type="PANTHER" id="PTHR42928">
    <property type="entry name" value="TRICARBOXYLATE-BINDING PROTEIN"/>
    <property type="match status" value="1"/>
</dbReference>
<dbReference type="EMBL" id="CP027753">
    <property type="protein sequence ID" value="AZE47387.1"/>
    <property type="molecule type" value="Genomic_DNA"/>
</dbReference>
<dbReference type="CDD" id="cd07012">
    <property type="entry name" value="PBP2_Bug_TTT"/>
    <property type="match status" value="1"/>
</dbReference>
<keyword evidence="2" id="KW-0732">Signal</keyword>
<evidence type="ECO:0000256" key="2">
    <source>
        <dbReference type="SAM" id="SignalP"/>
    </source>
</evidence>
<dbReference type="Pfam" id="PF03401">
    <property type="entry name" value="TctC"/>
    <property type="match status" value="1"/>
</dbReference>
<dbReference type="PIRSF" id="PIRSF017082">
    <property type="entry name" value="YflP"/>
    <property type="match status" value="1"/>
</dbReference>
<protein>
    <submittedName>
        <fullName evidence="3">Tricarboxylate transport protein TctC</fullName>
    </submittedName>
</protein>
<proteinExistence type="inferred from homology"/>
<organism evidence="3 4">
    <name type="scientific">Pseudomonas chlororaphis</name>
    <dbReference type="NCBI Taxonomy" id="587753"/>
    <lineage>
        <taxon>Bacteria</taxon>
        <taxon>Pseudomonadati</taxon>
        <taxon>Pseudomonadota</taxon>
        <taxon>Gammaproteobacteria</taxon>
        <taxon>Pseudomonadales</taxon>
        <taxon>Pseudomonadaceae</taxon>
        <taxon>Pseudomonas</taxon>
    </lineage>
</organism>
<gene>
    <name evidence="3" type="ORF">C4K04_1699</name>
</gene>
<dbReference type="Gene3D" id="3.40.190.150">
    <property type="entry name" value="Bordetella uptake gene, domain 1"/>
    <property type="match status" value="1"/>
</dbReference>
<dbReference type="AlphaFoldDB" id="A0A3G7TJV1"/>
<evidence type="ECO:0000313" key="4">
    <source>
        <dbReference type="Proteomes" id="UP000268048"/>
    </source>
</evidence>
<accession>A0A3G7TJV1</accession>